<feature type="transmembrane region" description="Helical" evidence="1">
    <location>
        <begin position="73"/>
        <end position="93"/>
    </location>
</feature>
<keyword evidence="3" id="KW-0378">Hydrolase</keyword>
<protein>
    <submittedName>
        <fullName evidence="3">CPBP family intramembrane metalloprotease</fullName>
    </submittedName>
</protein>
<proteinExistence type="predicted"/>
<evidence type="ECO:0000259" key="2">
    <source>
        <dbReference type="Pfam" id="PF02517"/>
    </source>
</evidence>
<feature type="transmembrane region" description="Helical" evidence="1">
    <location>
        <begin position="127"/>
        <end position="145"/>
    </location>
</feature>
<dbReference type="Pfam" id="PF02517">
    <property type="entry name" value="Rce1-like"/>
    <property type="match status" value="1"/>
</dbReference>
<dbReference type="Proteomes" id="UP000267524">
    <property type="component" value="Unassembled WGS sequence"/>
</dbReference>
<evidence type="ECO:0000313" key="4">
    <source>
        <dbReference type="Proteomes" id="UP000267524"/>
    </source>
</evidence>
<feature type="transmembrane region" description="Helical" evidence="1">
    <location>
        <begin position="100"/>
        <end position="121"/>
    </location>
</feature>
<dbReference type="GO" id="GO:0006508">
    <property type="term" value="P:proteolysis"/>
    <property type="evidence" value="ECO:0007669"/>
    <property type="project" value="UniProtKB-KW"/>
</dbReference>
<feature type="transmembrane region" description="Helical" evidence="1">
    <location>
        <begin position="163"/>
        <end position="181"/>
    </location>
</feature>
<evidence type="ECO:0000313" key="3">
    <source>
        <dbReference type="EMBL" id="RMZ58992.1"/>
    </source>
</evidence>
<keyword evidence="3" id="KW-0645">Protease</keyword>
<evidence type="ECO:0000256" key="1">
    <source>
        <dbReference type="SAM" id="Phobius"/>
    </source>
</evidence>
<sequence>MKYIKNLFYFYFKPSKEITHPLSLRSKIISILYFLLLKYSFLLFFVSIRYLLVLQNIVPPLKYDNKMELISNSFFFSVLLGPILEEILFRLWLVYSKVNLSITITCLLLWISALAFDIYWFDTIKLVIYYILSFIVLFTLFFFLFKKYESEKLINFWKKNQKVFITISSILFGVIHIWNYTDSNNSILYYIITFSPQVFSGFILCYLRVRMGFEVGVATHSLNNFIPLILSKII</sequence>
<dbReference type="GO" id="GO:0080120">
    <property type="term" value="P:CAAX-box protein maturation"/>
    <property type="evidence" value="ECO:0007669"/>
    <property type="project" value="UniProtKB-ARBA"/>
</dbReference>
<keyword evidence="1" id="KW-1133">Transmembrane helix</keyword>
<organism evidence="3 4">
    <name type="scientific">Chryseobacterium nematophagum</name>
    <dbReference type="NCBI Taxonomy" id="2305228"/>
    <lineage>
        <taxon>Bacteria</taxon>
        <taxon>Pseudomonadati</taxon>
        <taxon>Bacteroidota</taxon>
        <taxon>Flavobacteriia</taxon>
        <taxon>Flavobacteriales</taxon>
        <taxon>Weeksellaceae</taxon>
        <taxon>Chryseobacterium group</taxon>
        <taxon>Chryseobacterium</taxon>
    </lineage>
</organism>
<keyword evidence="1" id="KW-0472">Membrane</keyword>
<keyword evidence="1" id="KW-0812">Transmembrane</keyword>
<accession>A0A3M7LBU2</accession>
<keyword evidence="3" id="KW-0482">Metalloprotease</keyword>
<dbReference type="GO" id="GO:0004175">
    <property type="term" value="F:endopeptidase activity"/>
    <property type="evidence" value="ECO:0007669"/>
    <property type="project" value="UniProtKB-ARBA"/>
</dbReference>
<feature type="transmembrane region" description="Helical" evidence="1">
    <location>
        <begin position="31"/>
        <end position="53"/>
    </location>
</feature>
<feature type="transmembrane region" description="Helical" evidence="1">
    <location>
        <begin position="187"/>
        <end position="207"/>
    </location>
</feature>
<dbReference type="AlphaFoldDB" id="A0A3M7LBU2"/>
<dbReference type="EMBL" id="QWIV01000014">
    <property type="protein sequence ID" value="RMZ58992.1"/>
    <property type="molecule type" value="Genomic_DNA"/>
</dbReference>
<reference evidence="3 4" key="1">
    <citation type="submission" date="2018-08" db="EMBL/GenBank/DDBJ databases">
        <title>Chryseobacterium nematophagum: a novel matrix digesting pathogen of nematodes.</title>
        <authorList>
            <person name="Page A."/>
            <person name="Roberts M."/>
            <person name="Felix M.-A."/>
            <person name="Weir W."/>
        </authorList>
    </citation>
    <scope>NUCLEOTIDE SEQUENCE [LARGE SCALE GENOMIC DNA]</scope>
    <source>
        <strain evidence="3 4">JUb275</strain>
    </source>
</reference>
<comment type="caution">
    <text evidence="3">The sequence shown here is derived from an EMBL/GenBank/DDBJ whole genome shotgun (WGS) entry which is preliminary data.</text>
</comment>
<name>A0A3M7LBU2_9FLAO</name>
<dbReference type="InterPro" id="IPR003675">
    <property type="entry name" value="Rce1/LyrA-like_dom"/>
</dbReference>
<keyword evidence="4" id="KW-1185">Reference proteome</keyword>
<feature type="domain" description="CAAX prenyl protease 2/Lysostaphin resistance protein A-like" evidence="2">
    <location>
        <begin position="157"/>
        <end position="226"/>
    </location>
</feature>
<gene>
    <name evidence="3" type="ORF">D1632_15615</name>
</gene>
<dbReference type="RefSeq" id="WP_122548139.1">
    <property type="nucleotide sequence ID" value="NZ_QWIV01000014.1"/>
</dbReference>
<dbReference type="GO" id="GO:0008237">
    <property type="term" value="F:metallopeptidase activity"/>
    <property type="evidence" value="ECO:0007669"/>
    <property type="project" value="UniProtKB-KW"/>
</dbReference>